<dbReference type="Gene3D" id="1.10.630.10">
    <property type="entry name" value="Cytochrome P450"/>
    <property type="match status" value="1"/>
</dbReference>
<keyword evidence="12" id="KW-0472">Membrane</keyword>
<evidence type="ECO:0000313" key="15">
    <source>
        <dbReference type="EMBL" id="KAK7676908.1"/>
    </source>
</evidence>
<evidence type="ECO:0000313" key="16">
    <source>
        <dbReference type="Proteomes" id="UP001385951"/>
    </source>
</evidence>
<evidence type="ECO:0000256" key="7">
    <source>
        <dbReference type="ARBA" id="ARBA00022723"/>
    </source>
</evidence>
<dbReference type="GO" id="GO:0016705">
    <property type="term" value="F:oxidoreductase activity, acting on paired donors, with incorporation or reduction of molecular oxygen"/>
    <property type="evidence" value="ECO:0007669"/>
    <property type="project" value="InterPro"/>
</dbReference>
<dbReference type="PANTHER" id="PTHR46300">
    <property type="entry name" value="P450, PUTATIVE (EUROFUNG)-RELATED-RELATED"/>
    <property type="match status" value="1"/>
</dbReference>
<dbReference type="InterPro" id="IPR036396">
    <property type="entry name" value="Cyt_P450_sf"/>
</dbReference>
<dbReference type="InterPro" id="IPR017972">
    <property type="entry name" value="Cyt_P450_CS"/>
</dbReference>
<protein>
    <recommendedName>
        <fullName evidence="17">Cytochrome P450</fullName>
    </recommendedName>
</protein>
<evidence type="ECO:0000256" key="12">
    <source>
        <dbReference type="ARBA" id="ARBA00023136"/>
    </source>
</evidence>
<evidence type="ECO:0000256" key="2">
    <source>
        <dbReference type="ARBA" id="ARBA00004167"/>
    </source>
</evidence>
<comment type="pathway">
    <text evidence="3">Secondary metabolite biosynthesis.</text>
</comment>
<keyword evidence="9 14" id="KW-0560">Oxidoreductase</keyword>
<dbReference type="Pfam" id="PF00067">
    <property type="entry name" value="p450"/>
    <property type="match status" value="1"/>
</dbReference>
<comment type="similarity">
    <text evidence="4 14">Belongs to the cytochrome P450 family.</text>
</comment>
<keyword evidence="5 13" id="KW-0349">Heme</keyword>
<keyword evidence="7 13" id="KW-0479">Metal-binding</keyword>
<dbReference type="GO" id="GO:0005506">
    <property type="term" value="F:iron ion binding"/>
    <property type="evidence" value="ECO:0007669"/>
    <property type="project" value="InterPro"/>
</dbReference>
<evidence type="ECO:0000256" key="8">
    <source>
        <dbReference type="ARBA" id="ARBA00022989"/>
    </source>
</evidence>
<evidence type="ECO:0000256" key="5">
    <source>
        <dbReference type="ARBA" id="ARBA00022617"/>
    </source>
</evidence>
<gene>
    <name evidence="15" type="ORF">QCA50_020164</name>
</gene>
<evidence type="ECO:0000256" key="9">
    <source>
        <dbReference type="ARBA" id="ARBA00023002"/>
    </source>
</evidence>
<keyword evidence="10 13" id="KW-0408">Iron</keyword>
<dbReference type="GO" id="GO:0016020">
    <property type="term" value="C:membrane"/>
    <property type="evidence" value="ECO:0007669"/>
    <property type="project" value="UniProtKB-SubCell"/>
</dbReference>
<dbReference type="CDD" id="cd11065">
    <property type="entry name" value="CYP64-like"/>
    <property type="match status" value="1"/>
</dbReference>
<dbReference type="EMBL" id="JASBNA010000101">
    <property type="protein sequence ID" value="KAK7676908.1"/>
    <property type="molecule type" value="Genomic_DNA"/>
</dbReference>
<dbReference type="InterPro" id="IPR001128">
    <property type="entry name" value="Cyt_P450"/>
</dbReference>
<organism evidence="15 16">
    <name type="scientific">Cerrena zonata</name>
    <dbReference type="NCBI Taxonomy" id="2478898"/>
    <lineage>
        <taxon>Eukaryota</taxon>
        <taxon>Fungi</taxon>
        <taxon>Dikarya</taxon>
        <taxon>Basidiomycota</taxon>
        <taxon>Agaricomycotina</taxon>
        <taxon>Agaricomycetes</taxon>
        <taxon>Polyporales</taxon>
        <taxon>Cerrenaceae</taxon>
        <taxon>Cerrena</taxon>
    </lineage>
</organism>
<name>A0AAW0FH52_9APHY</name>
<evidence type="ECO:0000256" key="6">
    <source>
        <dbReference type="ARBA" id="ARBA00022692"/>
    </source>
</evidence>
<accession>A0AAW0FH52</accession>
<dbReference type="SUPFAM" id="SSF48264">
    <property type="entry name" value="Cytochrome P450"/>
    <property type="match status" value="1"/>
</dbReference>
<sequence length="531" mass="60360">MELILAFPVLCFSVLLLQWLRRVLNARSRLPLPPGPRGYPLIGNLLDIPKVMPWKAFGEWSKVYGDVLYLNIPTQPVLVLNSAQAVLDLLEKRSEIYSDRPPVVMDELIGLEWNFVVMGYTQKWRTHRREFHHYFHQRRIIEYHPIILQECRSFLRRALEDPAQLASHLRLTYASTILKITYDMDVDINSDYLYLVEKALECISPTRVPGAFWVEFLPFLKHVPSWVPGAYFKRHAERGKPLIKRMRDDAFDGVKARMAAGKARASIASDLIERLSGGKSLKVEDEELARNITGIAYAGKSVSMTVIRLILNVFSISLAAVDTTTYSAKAFLLGVSLYPEVKRKAQAELDRVVGPNRLPDFSDYDNLIYIQAIALESIRWMIIFPLGVSHRLICDDEYRGFFIPKGTTVIPNLWSILHNSEDYPEPMQFNPDRFIKNGRLDPDVRNPLTFTFGFGRRICPGRWLSSASIFMTIASVLHTMDVHAPTLDSESIDLFAVKTEGILMNLADIPFTLTARSKAAGKLIGDSALFS</sequence>
<dbReference type="InterPro" id="IPR002401">
    <property type="entry name" value="Cyt_P450_E_grp-I"/>
</dbReference>
<evidence type="ECO:0000256" key="1">
    <source>
        <dbReference type="ARBA" id="ARBA00001971"/>
    </source>
</evidence>
<evidence type="ECO:0000256" key="14">
    <source>
        <dbReference type="RuleBase" id="RU000461"/>
    </source>
</evidence>
<proteinExistence type="inferred from homology"/>
<comment type="caution">
    <text evidence="15">The sequence shown here is derived from an EMBL/GenBank/DDBJ whole genome shotgun (WGS) entry which is preliminary data.</text>
</comment>
<feature type="binding site" description="axial binding residue" evidence="13">
    <location>
        <position position="459"/>
    </location>
    <ligand>
        <name>heme</name>
        <dbReference type="ChEBI" id="CHEBI:30413"/>
    </ligand>
    <ligandPart>
        <name>Fe</name>
        <dbReference type="ChEBI" id="CHEBI:18248"/>
    </ligandPart>
</feature>
<comment type="subcellular location">
    <subcellularLocation>
        <location evidence="2">Membrane</location>
        <topology evidence="2">Single-pass membrane protein</topology>
    </subcellularLocation>
</comment>
<dbReference type="AlphaFoldDB" id="A0AAW0FH52"/>
<dbReference type="PROSITE" id="PS00086">
    <property type="entry name" value="CYTOCHROME_P450"/>
    <property type="match status" value="1"/>
</dbReference>
<keyword evidence="16" id="KW-1185">Reference proteome</keyword>
<dbReference type="PRINTS" id="PR00463">
    <property type="entry name" value="EP450I"/>
</dbReference>
<dbReference type="GO" id="GO:0020037">
    <property type="term" value="F:heme binding"/>
    <property type="evidence" value="ECO:0007669"/>
    <property type="project" value="InterPro"/>
</dbReference>
<reference evidence="15 16" key="1">
    <citation type="submission" date="2022-09" db="EMBL/GenBank/DDBJ databases">
        <authorList>
            <person name="Palmer J.M."/>
        </authorList>
    </citation>
    <scope>NUCLEOTIDE SEQUENCE [LARGE SCALE GENOMIC DNA]</scope>
    <source>
        <strain evidence="15 16">DSM 7382</strain>
    </source>
</reference>
<dbReference type="InterPro" id="IPR050364">
    <property type="entry name" value="Cytochrome_P450_fung"/>
</dbReference>
<dbReference type="PANTHER" id="PTHR46300:SF7">
    <property type="entry name" value="P450, PUTATIVE (EUROFUNG)-RELATED"/>
    <property type="match status" value="1"/>
</dbReference>
<evidence type="ECO:0000256" key="4">
    <source>
        <dbReference type="ARBA" id="ARBA00010617"/>
    </source>
</evidence>
<evidence type="ECO:0008006" key="17">
    <source>
        <dbReference type="Google" id="ProtNLM"/>
    </source>
</evidence>
<evidence type="ECO:0000256" key="3">
    <source>
        <dbReference type="ARBA" id="ARBA00005179"/>
    </source>
</evidence>
<evidence type="ECO:0000256" key="11">
    <source>
        <dbReference type="ARBA" id="ARBA00023033"/>
    </source>
</evidence>
<evidence type="ECO:0000256" key="13">
    <source>
        <dbReference type="PIRSR" id="PIRSR602401-1"/>
    </source>
</evidence>
<keyword evidence="11 14" id="KW-0503">Monooxygenase</keyword>
<dbReference type="Proteomes" id="UP001385951">
    <property type="component" value="Unassembled WGS sequence"/>
</dbReference>
<evidence type="ECO:0000256" key="10">
    <source>
        <dbReference type="ARBA" id="ARBA00023004"/>
    </source>
</evidence>
<keyword evidence="6" id="KW-0812">Transmembrane</keyword>
<keyword evidence="8" id="KW-1133">Transmembrane helix</keyword>
<comment type="cofactor">
    <cofactor evidence="1 13">
        <name>heme</name>
        <dbReference type="ChEBI" id="CHEBI:30413"/>
    </cofactor>
</comment>
<dbReference type="GO" id="GO:0004497">
    <property type="term" value="F:monooxygenase activity"/>
    <property type="evidence" value="ECO:0007669"/>
    <property type="project" value="UniProtKB-KW"/>
</dbReference>